<dbReference type="Proteomes" id="UP000887565">
    <property type="component" value="Unplaced"/>
</dbReference>
<dbReference type="WBParaSite" id="nRc.2.0.1.t47747-RA">
    <property type="protein sequence ID" value="nRc.2.0.1.t47747-RA"/>
    <property type="gene ID" value="nRc.2.0.1.g47747"/>
</dbReference>
<feature type="chain" id="PRO_5037433004" evidence="1">
    <location>
        <begin position="21"/>
        <end position="66"/>
    </location>
</feature>
<accession>A0A915LA79</accession>
<evidence type="ECO:0000313" key="2">
    <source>
        <dbReference type="Proteomes" id="UP000887565"/>
    </source>
</evidence>
<proteinExistence type="predicted"/>
<organism evidence="2 3">
    <name type="scientific">Romanomermis culicivorax</name>
    <name type="common">Nematode worm</name>
    <dbReference type="NCBI Taxonomy" id="13658"/>
    <lineage>
        <taxon>Eukaryota</taxon>
        <taxon>Metazoa</taxon>
        <taxon>Ecdysozoa</taxon>
        <taxon>Nematoda</taxon>
        <taxon>Enoplea</taxon>
        <taxon>Dorylaimia</taxon>
        <taxon>Mermithida</taxon>
        <taxon>Mermithoidea</taxon>
        <taxon>Mermithidae</taxon>
        <taxon>Romanomermis</taxon>
    </lineage>
</organism>
<reference evidence="3" key="1">
    <citation type="submission" date="2022-11" db="UniProtKB">
        <authorList>
            <consortium name="WormBaseParasite"/>
        </authorList>
    </citation>
    <scope>IDENTIFICATION</scope>
</reference>
<sequence>MDETLPVILLGTLLLASCIGKSPCKLTNWTTSGPDICIQVECHKEKEVIIQPIHWGEGPKAQAPAC</sequence>
<evidence type="ECO:0000256" key="1">
    <source>
        <dbReference type="SAM" id="SignalP"/>
    </source>
</evidence>
<protein>
    <submittedName>
        <fullName evidence="3">Uncharacterized protein</fullName>
    </submittedName>
</protein>
<keyword evidence="1" id="KW-0732">Signal</keyword>
<keyword evidence="2" id="KW-1185">Reference proteome</keyword>
<evidence type="ECO:0000313" key="3">
    <source>
        <dbReference type="WBParaSite" id="nRc.2.0.1.t47747-RA"/>
    </source>
</evidence>
<feature type="signal peptide" evidence="1">
    <location>
        <begin position="1"/>
        <end position="20"/>
    </location>
</feature>
<name>A0A915LA79_ROMCU</name>
<dbReference type="AlphaFoldDB" id="A0A915LA79"/>